<evidence type="ECO:0000256" key="2">
    <source>
        <dbReference type="ARBA" id="ARBA00023002"/>
    </source>
</evidence>
<dbReference type="SUPFAM" id="SSF51735">
    <property type="entry name" value="NAD(P)-binding Rossmann-fold domains"/>
    <property type="match status" value="1"/>
</dbReference>
<evidence type="ECO:0000259" key="3">
    <source>
        <dbReference type="Pfam" id="PF01408"/>
    </source>
</evidence>
<dbReference type="GO" id="GO:0006740">
    <property type="term" value="P:NADPH regeneration"/>
    <property type="evidence" value="ECO:0007669"/>
    <property type="project" value="TreeGrafter"/>
</dbReference>
<organism evidence="5 6">
    <name type="scientific">Wallemia ichthyophaga</name>
    <dbReference type="NCBI Taxonomy" id="245174"/>
    <lineage>
        <taxon>Eukaryota</taxon>
        <taxon>Fungi</taxon>
        <taxon>Dikarya</taxon>
        <taxon>Basidiomycota</taxon>
        <taxon>Wallemiomycotina</taxon>
        <taxon>Wallemiomycetes</taxon>
        <taxon>Wallemiales</taxon>
        <taxon>Wallemiaceae</taxon>
        <taxon>Wallemia</taxon>
    </lineage>
</organism>
<dbReference type="Gene3D" id="3.40.50.720">
    <property type="entry name" value="NAD(P)-binding Rossmann-like Domain"/>
    <property type="match status" value="1"/>
</dbReference>
<dbReference type="OrthoDB" id="446809at2759"/>
<keyword evidence="2" id="KW-0560">Oxidoreductase</keyword>
<comment type="caution">
    <text evidence="5">The sequence shown here is derived from an EMBL/GenBank/DDBJ whole genome shotgun (WGS) entry which is preliminary data.</text>
</comment>
<evidence type="ECO:0000256" key="1">
    <source>
        <dbReference type="ARBA" id="ARBA00010928"/>
    </source>
</evidence>
<evidence type="ECO:0000259" key="4">
    <source>
        <dbReference type="Pfam" id="PF22725"/>
    </source>
</evidence>
<evidence type="ECO:0000313" key="5">
    <source>
        <dbReference type="EMBL" id="TIB09718.1"/>
    </source>
</evidence>
<dbReference type="AlphaFoldDB" id="A0A4T0EVD8"/>
<comment type="similarity">
    <text evidence="1">Belongs to the Gfo/Idh/MocA family.</text>
</comment>
<dbReference type="InterPro" id="IPR000683">
    <property type="entry name" value="Gfo/Idh/MocA-like_OxRdtase_N"/>
</dbReference>
<dbReference type="PANTHER" id="PTHR42840:SF3">
    <property type="entry name" value="BINDING ROSSMANN FOLD OXIDOREDUCTASE, PUTATIVE (AFU_ORTHOLOGUE AFUA_2G10240)-RELATED"/>
    <property type="match status" value="1"/>
</dbReference>
<dbReference type="PANTHER" id="PTHR42840">
    <property type="entry name" value="NAD(P)-BINDING ROSSMANN-FOLD SUPERFAMILY PROTEIN-RELATED"/>
    <property type="match status" value="1"/>
</dbReference>
<evidence type="ECO:0008006" key="7">
    <source>
        <dbReference type="Google" id="ProtNLM"/>
    </source>
</evidence>
<sequence length="361" mass="40111">MTTNNTLRFGVLGIGRMGMRHALNVVKEPRAQLVAVADPRTEVLEASRAVLGEQVKRFTSEENVINDPSIQAILVASDTTQHPILALKAIKAGKHLLLEKPIAVNLDDALPVVEEAKKNPHLKILVGMSRRFDESYREAFNRVKGGELGDVFHYYGVTNDQYNAEIVDFFVGYSKVSGSILVDCGIHDVDLMRWYMGPNEKVKKVFAAGYNARMHGLAESKDADNSVATVVFESGKLANLYLSRTAIHGHECWAQITGENGMIKVNIDSAINRVTLADEHGYRKQTTQDYFDRFREAFSNEMREFTSAVLDNSPLPLEIDDAYIASKICVGLQMAFRSGEQIYFDKDQSPIPPKGIAASKL</sequence>
<dbReference type="GO" id="GO:0005737">
    <property type="term" value="C:cytoplasm"/>
    <property type="evidence" value="ECO:0007669"/>
    <property type="project" value="TreeGrafter"/>
</dbReference>
<reference evidence="5 6" key="1">
    <citation type="submission" date="2019-03" db="EMBL/GenBank/DDBJ databases">
        <title>Sequencing 23 genomes of Wallemia ichthyophaga.</title>
        <authorList>
            <person name="Gostincar C."/>
        </authorList>
    </citation>
    <scope>NUCLEOTIDE SEQUENCE [LARGE SCALE GENOMIC DNA]</scope>
    <source>
        <strain evidence="5 6">EXF-8621</strain>
    </source>
</reference>
<dbReference type="EMBL" id="SPOF01000038">
    <property type="protein sequence ID" value="TIB09718.1"/>
    <property type="molecule type" value="Genomic_DNA"/>
</dbReference>
<dbReference type="Pfam" id="PF01408">
    <property type="entry name" value="GFO_IDH_MocA"/>
    <property type="match status" value="1"/>
</dbReference>
<dbReference type="Gene3D" id="3.30.360.10">
    <property type="entry name" value="Dihydrodipicolinate Reductase, domain 2"/>
    <property type="match status" value="1"/>
</dbReference>
<protein>
    <recommendedName>
        <fullName evidence="7">Myo-inositol 2-dehydrogenase</fullName>
    </recommendedName>
</protein>
<dbReference type="Pfam" id="PF22725">
    <property type="entry name" value="GFO_IDH_MocA_C3"/>
    <property type="match status" value="1"/>
</dbReference>
<proteinExistence type="inferred from homology"/>
<dbReference type="GO" id="GO:0016491">
    <property type="term" value="F:oxidoreductase activity"/>
    <property type="evidence" value="ECO:0007669"/>
    <property type="project" value="UniProtKB-KW"/>
</dbReference>
<feature type="domain" description="GFO/IDH/MocA-like oxidoreductase" evidence="4">
    <location>
        <begin position="136"/>
        <end position="263"/>
    </location>
</feature>
<evidence type="ECO:0000313" key="6">
    <source>
        <dbReference type="Proteomes" id="UP000306954"/>
    </source>
</evidence>
<accession>A0A4T0EVD8</accession>
<dbReference type="OMA" id="FLERYMQ"/>
<dbReference type="InterPro" id="IPR055170">
    <property type="entry name" value="GFO_IDH_MocA-like_dom"/>
</dbReference>
<dbReference type="InterPro" id="IPR036291">
    <property type="entry name" value="NAD(P)-bd_dom_sf"/>
</dbReference>
<dbReference type="SUPFAM" id="SSF55347">
    <property type="entry name" value="Glyceraldehyde-3-phosphate dehydrogenase-like, C-terminal domain"/>
    <property type="match status" value="1"/>
</dbReference>
<dbReference type="GO" id="GO:0000166">
    <property type="term" value="F:nucleotide binding"/>
    <property type="evidence" value="ECO:0007669"/>
    <property type="project" value="InterPro"/>
</dbReference>
<dbReference type="Proteomes" id="UP000306954">
    <property type="component" value="Unassembled WGS sequence"/>
</dbReference>
<gene>
    <name evidence="5" type="ORF">E3P90_03163</name>
</gene>
<feature type="domain" description="Gfo/Idh/MocA-like oxidoreductase N-terminal" evidence="3">
    <location>
        <begin position="7"/>
        <end position="120"/>
    </location>
</feature>
<name>A0A4T0EVD8_WALIC</name>